<organism evidence="2">
    <name type="scientific">marine sediment metagenome</name>
    <dbReference type="NCBI Taxonomy" id="412755"/>
    <lineage>
        <taxon>unclassified sequences</taxon>
        <taxon>metagenomes</taxon>
        <taxon>ecological metagenomes</taxon>
    </lineage>
</organism>
<dbReference type="EMBL" id="BARU01007864">
    <property type="protein sequence ID" value="GAH33564.1"/>
    <property type="molecule type" value="Genomic_DNA"/>
</dbReference>
<dbReference type="AlphaFoldDB" id="X1FW68"/>
<dbReference type="Gene3D" id="3.30.70.790">
    <property type="entry name" value="UreE, C-terminal domain"/>
    <property type="match status" value="1"/>
</dbReference>
<feature type="domain" description="DUF2007" evidence="1">
    <location>
        <begin position="8"/>
        <end position="72"/>
    </location>
</feature>
<comment type="caution">
    <text evidence="2">The sequence shown here is derived from an EMBL/GenBank/DDBJ whole genome shotgun (WGS) entry which is preliminary data.</text>
</comment>
<accession>X1FW68</accession>
<reference evidence="2" key="1">
    <citation type="journal article" date="2014" name="Front. Microbiol.">
        <title>High frequency of phylogenetically diverse reductive dehalogenase-homologous genes in deep subseafloor sedimentary metagenomes.</title>
        <authorList>
            <person name="Kawai M."/>
            <person name="Futagami T."/>
            <person name="Toyoda A."/>
            <person name="Takaki Y."/>
            <person name="Nishi S."/>
            <person name="Hori S."/>
            <person name="Arai W."/>
            <person name="Tsubouchi T."/>
            <person name="Morono Y."/>
            <person name="Uchiyama I."/>
            <person name="Ito T."/>
            <person name="Fujiyama A."/>
            <person name="Inagaki F."/>
            <person name="Takami H."/>
        </authorList>
    </citation>
    <scope>NUCLEOTIDE SEQUENCE</scope>
    <source>
        <strain evidence="2">Expedition CK06-06</strain>
    </source>
</reference>
<gene>
    <name evidence="2" type="ORF">S03H2_15460</name>
</gene>
<dbReference type="Pfam" id="PF09413">
    <property type="entry name" value="DUF2007"/>
    <property type="match status" value="1"/>
</dbReference>
<protein>
    <recommendedName>
        <fullName evidence="1">DUF2007 domain-containing protein</fullName>
    </recommendedName>
</protein>
<evidence type="ECO:0000313" key="2">
    <source>
        <dbReference type="EMBL" id="GAH33564.1"/>
    </source>
</evidence>
<name>X1FW68_9ZZZZ</name>
<dbReference type="InterPro" id="IPR018551">
    <property type="entry name" value="DUF2007"/>
</dbReference>
<proteinExistence type="predicted"/>
<evidence type="ECO:0000259" key="1">
    <source>
        <dbReference type="Pfam" id="PF09413"/>
    </source>
</evidence>
<sequence>MAKQMKLVEVYRAVGEAEALIIKSLLESNGIACLLKSHAAPSVHVFTVDGMGEVKVMVNENRAEEAKGLIGEEESV</sequence>